<dbReference type="InterPro" id="IPR021782">
    <property type="entry name" value="DUF3347"/>
</dbReference>
<keyword evidence="1" id="KW-0732">Signal</keyword>
<sequence>MKRLFLTAAVAAMFFAAACNQPASKKAEQTQRDTAAVAANAALPDKDNVTEVLNSYIALKNDLVKSDGAASKKSAEKLQQELIEVKGCNEAATLAGSIAATDKVDEQRKAFLTLSKDVITLAKGIKTGKPAFVAYCPMANEGKGGYWLSEAKEIKNPYYGDAMLECGEVKEELK</sequence>
<feature type="domain" description="DUF3347" evidence="2">
    <location>
        <begin position="52"/>
        <end position="127"/>
    </location>
</feature>
<feature type="chain" id="PRO_5047286309" description="DUF3347 domain-containing protein" evidence="1">
    <location>
        <begin position="19"/>
        <end position="174"/>
    </location>
</feature>
<name>A0ABP9FY32_9SPHI</name>
<comment type="caution">
    <text evidence="3">The sequence shown here is derived from an EMBL/GenBank/DDBJ whole genome shotgun (WGS) entry which is preliminary data.</text>
</comment>
<proteinExistence type="predicted"/>
<organism evidence="3 4">
    <name type="scientific">Mucilaginibacter defluvii</name>
    <dbReference type="NCBI Taxonomy" id="1196019"/>
    <lineage>
        <taxon>Bacteria</taxon>
        <taxon>Pseudomonadati</taxon>
        <taxon>Bacteroidota</taxon>
        <taxon>Sphingobacteriia</taxon>
        <taxon>Sphingobacteriales</taxon>
        <taxon>Sphingobacteriaceae</taxon>
        <taxon>Mucilaginibacter</taxon>
    </lineage>
</organism>
<dbReference type="Pfam" id="PF11827">
    <property type="entry name" value="DUF3347"/>
    <property type="match status" value="1"/>
</dbReference>
<feature type="signal peptide" evidence="1">
    <location>
        <begin position="1"/>
        <end position="18"/>
    </location>
</feature>
<evidence type="ECO:0000259" key="2">
    <source>
        <dbReference type="Pfam" id="PF11827"/>
    </source>
</evidence>
<evidence type="ECO:0000313" key="4">
    <source>
        <dbReference type="Proteomes" id="UP001501436"/>
    </source>
</evidence>
<reference evidence="4" key="1">
    <citation type="journal article" date="2019" name="Int. J. Syst. Evol. Microbiol.">
        <title>The Global Catalogue of Microorganisms (GCM) 10K type strain sequencing project: providing services to taxonomists for standard genome sequencing and annotation.</title>
        <authorList>
            <consortium name="The Broad Institute Genomics Platform"/>
            <consortium name="The Broad Institute Genome Sequencing Center for Infectious Disease"/>
            <person name="Wu L."/>
            <person name="Ma J."/>
        </authorList>
    </citation>
    <scope>NUCLEOTIDE SEQUENCE [LARGE SCALE GENOMIC DNA]</scope>
    <source>
        <strain evidence="4">JCM 18283</strain>
    </source>
</reference>
<keyword evidence="4" id="KW-1185">Reference proteome</keyword>
<dbReference type="Proteomes" id="UP001501436">
    <property type="component" value="Unassembled WGS sequence"/>
</dbReference>
<evidence type="ECO:0000256" key="1">
    <source>
        <dbReference type="SAM" id="SignalP"/>
    </source>
</evidence>
<gene>
    <name evidence="3" type="ORF">GCM10023313_12500</name>
</gene>
<accession>A0ABP9FY32</accession>
<protein>
    <recommendedName>
        <fullName evidence="2">DUF3347 domain-containing protein</fullName>
    </recommendedName>
</protein>
<dbReference type="RefSeq" id="WP_345330107.1">
    <property type="nucleotide sequence ID" value="NZ_BAABJI010000002.1"/>
</dbReference>
<dbReference type="EMBL" id="BAABJI010000002">
    <property type="protein sequence ID" value="GAA4911085.1"/>
    <property type="molecule type" value="Genomic_DNA"/>
</dbReference>
<evidence type="ECO:0000313" key="3">
    <source>
        <dbReference type="EMBL" id="GAA4911085.1"/>
    </source>
</evidence>
<dbReference type="PROSITE" id="PS51257">
    <property type="entry name" value="PROKAR_LIPOPROTEIN"/>
    <property type="match status" value="1"/>
</dbReference>